<dbReference type="PANTHER" id="PTHR11735">
    <property type="entry name" value="TRNA N6-ADENOSINE THREONYLCARBAMOYLTRANSFERASE"/>
    <property type="match status" value="1"/>
</dbReference>
<dbReference type="GO" id="GO:0008033">
    <property type="term" value="P:tRNA processing"/>
    <property type="evidence" value="ECO:0007669"/>
    <property type="project" value="UniProtKB-KW"/>
</dbReference>
<accession>A0A0J6WVR3</accession>
<protein>
    <recommendedName>
        <fullName evidence="1">N(6)-L-threonylcarbamoyladenine synthase</fullName>
        <ecNumber evidence="1">2.3.1.234</ecNumber>
    </recommendedName>
</protein>
<evidence type="ECO:0000256" key="3">
    <source>
        <dbReference type="ARBA" id="ARBA00022694"/>
    </source>
</evidence>
<reference evidence="9 10" key="1">
    <citation type="submission" date="2015-06" db="EMBL/GenBank/DDBJ databases">
        <title>Draft genome sequence of beer spoilage bacterium Megasphaera cerevisiae type strain 20462.</title>
        <authorList>
            <person name="Kutumbaka K."/>
            <person name="Pasmowitz J."/>
            <person name="Mategko J."/>
            <person name="Reyes D."/>
            <person name="Friedrich A."/>
            <person name="Han S."/>
            <person name="Martens-Habbena W."/>
            <person name="Neal-McKinney J."/>
            <person name="Janagama H.K."/>
            <person name="Nadala C."/>
            <person name="Samadpour M."/>
        </authorList>
    </citation>
    <scope>NUCLEOTIDE SEQUENCE [LARGE SCALE GENOMIC DNA]</scope>
    <source>
        <strain evidence="9 10">DSM 20462</strain>
    </source>
</reference>
<comment type="caution">
    <text evidence="9">The sequence shown here is derived from an EMBL/GenBank/DDBJ whole genome shotgun (WGS) entry which is preliminary data.</text>
</comment>
<evidence type="ECO:0000256" key="7">
    <source>
        <dbReference type="ARBA" id="ARBA00048117"/>
    </source>
</evidence>
<evidence type="ECO:0000256" key="2">
    <source>
        <dbReference type="ARBA" id="ARBA00022679"/>
    </source>
</evidence>
<dbReference type="InterPro" id="IPR017861">
    <property type="entry name" value="KAE1/TsaD"/>
</dbReference>
<dbReference type="InterPro" id="IPR000905">
    <property type="entry name" value="Gcp-like_dom"/>
</dbReference>
<keyword evidence="10" id="KW-1185">Reference proteome</keyword>
<dbReference type="OrthoDB" id="1675500at2"/>
<dbReference type="GO" id="GO:0061711">
    <property type="term" value="F:tRNA N(6)-L-threonylcarbamoyladenine synthase activity"/>
    <property type="evidence" value="ECO:0007669"/>
    <property type="project" value="UniProtKB-EC"/>
</dbReference>
<keyword evidence="3" id="KW-0819">tRNA processing</keyword>
<keyword evidence="5" id="KW-0408">Iron</keyword>
<evidence type="ECO:0000313" key="9">
    <source>
        <dbReference type="EMBL" id="KMO86659.1"/>
    </source>
</evidence>
<sequence length="318" mass="34742">MDVFLGIDTSCYTTSICYTDSQFHILADERKILDVPQGSRGLSQSNMIYQHIRNLPLLFETAAPLLAGHTVRAIAVTDRPRRRTDSYMPAFLAGLGYGRTLAAILQVPLYTISHQENHLLSVLGNTGAIEETDPFYGIHLSGGTTELLRAVPDAQGLEITRLGGTSDISAGQFLDRIGVALGFSFPAGVSVDRTASMAKQTAAPSHVFFRDGEISFSGQESRAQRVISQKDVCKEELCSWALATVWNGLQQLMDFAVLQGMSYVVAAGGVMSNGYLRRKMTVYCRQRQIRLELAANGFSADNAAGAAFWAARQEREHI</sequence>
<evidence type="ECO:0000256" key="6">
    <source>
        <dbReference type="ARBA" id="ARBA00023315"/>
    </source>
</evidence>
<dbReference type="EMBL" id="LEKT01000018">
    <property type="protein sequence ID" value="KMO86659.1"/>
    <property type="molecule type" value="Genomic_DNA"/>
</dbReference>
<dbReference type="PATRIC" id="fig|1122219.3.peg.917"/>
<dbReference type="Gene3D" id="3.30.420.40">
    <property type="match status" value="2"/>
</dbReference>
<feature type="domain" description="Gcp-like" evidence="8">
    <location>
        <begin position="72"/>
        <end position="307"/>
    </location>
</feature>
<dbReference type="STRING" id="39029.BSR42_11315"/>
<dbReference type="PANTHER" id="PTHR11735:SF6">
    <property type="entry name" value="TRNA N6-ADENOSINE THREONYLCARBAMOYLTRANSFERASE, MITOCHONDRIAL"/>
    <property type="match status" value="1"/>
</dbReference>
<gene>
    <name evidence="9" type="ORF">AB840_07025</name>
</gene>
<dbReference type="PRINTS" id="PR00789">
    <property type="entry name" value="OSIALOPTASE"/>
</dbReference>
<evidence type="ECO:0000259" key="8">
    <source>
        <dbReference type="Pfam" id="PF00814"/>
    </source>
</evidence>
<evidence type="ECO:0000313" key="10">
    <source>
        <dbReference type="Proteomes" id="UP000036503"/>
    </source>
</evidence>
<dbReference type="EC" id="2.3.1.234" evidence="1"/>
<dbReference type="Pfam" id="PF00814">
    <property type="entry name" value="TsaD"/>
    <property type="match status" value="1"/>
</dbReference>
<dbReference type="Proteomes" id="UP000036503">
    <property type="component" value="Unassembled WGS sequence"/>
</dbReference>
<evidence type="ECO:0000256" key="4">
    <source>
        <dbReference type="ARBA" id="ARBA00022723"/>
    </source>
</evidence>
<name>A0A0J6WVR3_9FIRM</name>
<keyword evidence="6" id="KW-0012">Acyltransferase</keyword>
<dbReference type="InterPro" id="IPR043129">
    <property type="entry name" value="ATPase_NBD"/>
</dbReference>
<keyword evidence="2" id="KW-0808">Transferase</keyword>
<dbReference type="AlphaFoldDB" id="A0A0J6WVR3"/>
<evidence type="ECO:0000256" key="5">
    <source>
        <dbReference type="ARBA" id="ARBA00023004"/>
    </source>
</evidence>
<dbReference type="RefSeq" id="WP_048514123.1">
    <property type="nucleotide sequence ID" value="NZ_FUXD01000019.1"/>
</dbReference>
<dbReference type="InParanoid" id="A0A0J6WVR3"/>
<dbReference type="GO" id="GO:0046872">
    <property type="term" value="F:metal ion binding"/>
    <property type="evidence" value="ECO:0007669"/>
    <property type="project" value="UniProtKB-KW"/>
</dbReference>
<proteinExistence type="predicted"/>
<dbReference type="SUPFAM" id="SSF53067">
    <property type="entry name" value="Actin-like ATPase domain"/>
    <property type="match status" value="1"/>
</dbReference>
<comment type="catalytic activity">
    <reaction evidence="7">
        <text>L-threonylcarbamoyladenylate + adenosine(37) in tRNA = N(6)-L-threonylcarbamoyladenosine(37) in tRNA + AMP + H(+)</text>
        <dbReference type="Rhea" id="RHEA:37059"/>
        <dbReference type="Rhea" id="RHEA-COMP:10162"/>
        <dbReference type="Rhea" id="RHEA-COMP:10163"/>
        <dbReference type="ChEBI" id="CHEBI:15378"/>
        <dbReference type="ChEBI" id="CHEBI:73682"/>
        <dbReference type="ChEBI" id="CHEBI:74411"/>
        <dbReference type="ChEBI" id="CHEBI:74418"/>
        <dbReference type="ChEBI" id="CHEBI:456215"/>
        <dbReference type="EC" id="2.3.1.234"/>
    </reaction>
</comment>
<evidence type="ECO:0000256" key="1">
    <source>
        <dbReference type="ARBA" id="ARBA00012156"/>
    </source>
</evidence>
<organism evidence="9 10">
    <name type="scientific">Megasphaera cerevisiae DSM 20462</name>
    <dbReference type="NCBI Taxonomy" id="1122219"/>
    <lineage>
        <taxon>Bacteria</taxon>
        <taxon>Bacillati</taxon>
        <taxon>Bacillota</taxon>
        <taxon>Negativicutes</taxon>
        <taxon>Veillonellales</taxon>
        <taxon>Veillonellaceae</taxon>
        <taxon>Megasphaera</taxon>
    </lineage>
</organism>
<keyword evidence="4" id="KW-0479">Metal-binding</keyword>